<dbReference type="Proteomes" id="UP001162501">
    <property type="component" value="Chromosome 6"/>
</dbReference>
<name>A0AC60A186_RANTA</name>
<gene>
    <name evidence="1" type="ORF">MRATA1EN22A_LOCUS25340</name>
</gene>
<protein>
    <submittedName>
        <fullName evidence="1">Uncharacterized protein</fullName>
    </submittedName>
</protein>
<accession>A0AC60A186</accession>
<evidence type="ECO:0000313" key="2">
    <source>
        <dbReference type="Proteomes" id="UP001162501"/>
    </source>
</evidence>
<sequence length="161" mass="18015">MAPSDTDLRSWVSLPPELPGWRGAAVWPELRFSNSERRRGGHWARRRSQRRRLSDSLLPPVLLSRTHLPIHPSRRRSFAGFMLDGGDPAEEVKPSLLTASPGLQGRSRLRLSSQPAPLGPASGDWRQERRTSLHLASRPATHGTTRSPRRAFYSPRSSVAC</sequence>
<dbReference type="EMBL" id="OX596090">
    <property type="protein sequence ID" value="CAN0540841.1"/>
    <property type="molecule type" value="Genomic_DNA"/>
</dbReference>
<evidence type="ECO:0000313" key="1">
    <source>
        <dbReference type="EMBL" id="CAN0540841.1"/>
    </source>
</evidence>
<reference evidence="1" key="2">
    <citation type="submission" date="2025-03" db="EMBL/GenBank/DDBJ databases">
        <authorList>
            <consortium name="ELIXIR-Norway"/>
            <consortium name="Elixir Norway"/>
        </authorList>
    </citation>
    <scope>NUCLEOTIDE SEQUENCE</scope>
</reference>
<reference evidence="1" key="1">
    <citation type="submission" date="2023-05" db="EMBL/GenBank/DDBJ databases">
        <authorList>
            <consortium name="ELIXIR-Norway"/>
        </authorList>
    </citation>
    <scope>NUCLEOTIDE SEQUENCE</scope>
</reference>
<proteinExistence type="predicted"/>
<organism evidence="1 2">
    <name type="scientific">Rangifer tarandus platyrhynchus</name>
    <name type="common">Svalbard reindeer</name>
    <dbReference type="NCBI Taxonomy" id="3082113"/>
    <lineage>
        <taxon>Eukaryota</taxon>
        <taxon>Metazoa</taxon>
        <taxon>Chordata</taxon>
        <taxon>Craniata</taxon>
        <taxon>Vertebrata</taxon>
        <taxon>Euteleostomi</taxon>
        <taxon>Mammalia</taxon>
        <taxon>Eutheria</taxon>
        <taxon>Laurasiatheria</taxon>
        <taxon>Artiodactyla</taxon>
        <taxon>Ruminantia</taxon>
        <taxon>Pecora</taxon>
        <taxon>Cervidae</taxon>
        <taxon>Odocoileinae</taxon>
        <taxon>Rangifer</taxon>
    </lineage>
</organism>